<organism evidence="4 5">
    <name type="scientific">Vreelandella andesensis</name>
    <dbReference type="NCBI Taxonomy" id="447567"/>
    <lineage>
        <taxon>Bacteria</taxon>
        <taxon>Pseudomonadati</taxon>
        <taxon>Pseudomonadota</taxon>
        <taxon>Gammaproteobacteria</taxon>
        <taxon>Oceanospirillales</taxon>
        <taxon>Halomonadaceae</taxon>
        <taxon>Vreelandella</taxon>
    </lineage>
</organism>
<reference evidence="4 5" key="1">
    <citation type="submission" date="2018-12" db="EMBL/GenBank/DDBJ databases">
        <title>three novel Halomonas strain isolated from plants.</title>
        <authorList>
            <person name="Sun C."/>
        </authorList>
    </citation>
    <scope>NUCLEOTIDE SEQUENCE [LARGE SCALE GENOMIC DNA]</scope>
    <source>
        <strain evidence="4 5">DSM 19434</strain>
    </source>
</reference>
<name>A0A433KJ33_9GAMM</name>
<accession>A0A433KJ33</accession>
<evidence type="ECO:0000256" key="3">
    <source>
        <dbReference type="PROSITE-ProRule" id="PRU00339"/>
    </source>
</evidence>
<dbReference type="PROSITE" id="PS50005">
    <property type="entry name" value="TPR"/>
    <property type="match status" value="1"/>
</dbReference>
<protein>
    <submittedName>
        <fullName evidence="4">Uncharacterized protein</fullName>
    </submittedName>
</protein>
<proteinExistence type="predicted"/>
<evidence type="ECO:0000256" key="1">
    <source>
        <dbReference type="ARBA" id="ARBA00022737"/>
    </source>
</evidence>
<evidence type="ECO:0000313" key="5">
    <source>
        <dbReference type="Proteomes" id="UP000287336"/>
    </source>
</evidence>
<dbReference type="InterPro" id="IPR011990">
    <property type="entry name" value="TPR-like_helical_dom_sf"/>
</dbReference>
<dbReference type="SUPFAM" id="SSF48452">
    <property type="entry name" value="TPR-like"/>
    <property type="match status" value="1"/>
</dbReference>
<sequence>MVKRRKASSITYGKNDFSLLLSKANNAISNGEIDKSSEIVNKAKRAAKGPHPMLSILVSKIKIKQGDLESSIKELEEALEKWPDNVELIVEMGQLHAKYGSGRKSFQLLAKAIDKDPDNYKVLVAFANACQRNKQLHEAIKNYRKCLFELSKKNISKNIDGNKRKEGFNKPETEVLLWNTLAQLAEAGVHAFPSHGTLLGIVREGGLLDHDKDLDIGIPFSEAEKAARVLKENGWIQHRNNFGLINPISFVHKENKVSLDLCGFVVEKTTGKTLYGFWMPSIPKNWNRILELSAVDLQRKESNGYSYWFPKKPADFLKSLYGNWETPDPDYDALIDSNGLRDFSLLTECYAYSSIVSALDKNDFEKAKKKFKVLLKHYPNDDLAQLWLQKLEKVA</sequence>
<evidence type="ECO:0000256" key="2">
    <source>
        <dbReference type="ARBA" id="ARBA00022803"/>
    </source>
</evidence>
<dbReference type="PANTHER" id="PTHR44186">
    <property type="match status" value="1"/>
</dbReference>
<keyword evidence="5" id="KW-1185">Reference proteome</keyword>
<dbReference type="OrthoDB" id="9786100at2"/>
<comment type="caution">
    <text evidence="4">The sequence shown here is derived from an EMBL/GenBank/DDBJ whole genome shotgun (WGS) entry which is preliminary data.</text>
</comment>
<dbReference type="RefSeq" id="WP_126948201.1">
    <property type="nucleotide sequence ID" value="NZ_RZHG01000021.1"/>
</dbReference>
<keyword evidence="1" id="KW-0677">Repeat</keyword>
<dbReference type="GO" id="GO:0009100">
    <property type="term" value="P:glycoprotein metabolic process"/>
    <property type="evidence" value="ECO:0007669"/>
    <property type="project" value="UniProtKB-ARBA"/>
</dbReference>
<feature type="repeat" description="TPR" evidence="3">
    <location>
        <begin position="86"/>
        <end position="119"/>
    </location>
</feature>
<gene>
    <name evidence="4" type="ORF">ELY33_12265</name>
</gene>
<dbReference type="Proteomes" id="UP000287336">
    <property type="component" value="Unassembled WGS sequence"/>
</dbReference>
<dbReference type="Gene3D" id="1.25.40.10">
    <property type="entry name" value="Tetratricopeptide repeat domain"/>
    <property type="match status" value="1"/>
</dbReference>
<keyword evidence="2 3" id="KW-0802">TPR repeat</keyword>
<evidence type="ECO:0000313" key="4">
    <source>
        <dbReference type="EMBL" id="RUR29712.1"/>
    </source>
</evidence>
<dbReference type="AlphaFoldDB" id="A0A433KJ33"/>
<dbReference type="InterPro" id="IPR019734">
    <property type="entry name" value="TPR_rpt"/>
</dbReference>
<dbReference type="PANTHER" id="PTHR44186:SF1">
    <property type="entry name" value="BARDET-BIEDL SYNDROME 4 PROTEIN"/>
    <property type="match status" value="1"/>
</dbReference>
<dbReference type="EMBL" id="RZHG01000021">
    <property type="protein sequence ID" value="RUR29712.1"/>
    <property type="molecule type" value="Genomic_DNA"/>
</dbReference>